<organism evidence="2 3">
    <name type="scientific">Bradyrhizobium quebecense</name>
    <dbReference type="NCBI Taxonomy" id="2748629"/>
    <lineage>
        <taxon>Bacteria</taxon>
        <taxon>Pseudomonadati</taxon>
        <taxon>Pseudomonadota</taxon>
        <taxon>Alphaproteobacteria</taxon>
        <taxon>Hyphomicrobiales</taxon>
        <taxon>Nitrobacteraceae</taxon>
        <taxon>Bradyrhizobium</taxon>
    </lineage>
</organism>
<reference evidence="2" key="1">
    <citation type="journal article" date="2021" name="Int. J. Syst. Evol. Microbiol.">
        <title>Bradyrhizobium septentrionale sp. nov. (sv. septentrionale) and Bradyrhizobium quebecense sp. nov. (sv. septentrionale) associated with legumes native to Canada possess rearranged symbiosis genes and numerous insertion sequences.</title>
        <authorList>
            <person name="Bromfield E.S.P."/>
            <person name="Cloutier S."/>
        </authorList>
    </citation>
    <scope>NUCLEOTIDE SEQUENCE</scope>
    <source>
        <strain evidence="2">12S5</strain>
    </source>
</reference>
<keyword evidence="3" id="KW-1185">Reference proteome</keyword>
<proteinExistence type="predicted"/>
<dbReference type="Proteomes" id="UP000692816">
    <property type="component" value="Unassembled WGS sequence"/>
</dbReference>
<evidence type="ECO:0000313" key="3">
    <source>
        <dbReference type="Proteomes" id="UP000692816"/>
    </source>
</evidence>
<evidence type="ECO:0000313" key="2">
    <source>
        <dbReference type="EMBL" id="MBO1427872.1"/>
    </source>
</evidence>
<evidence type="ECO:0000256" key="1">
    <source>
        <dbReference type="SAM" id="MobiDB-lite"/>
    </source>
</evidence>
<accession>A0ABS3M8W8</accession>
<feature type="region of interest" description="Disordered" evidence="1">
    <location>
        <begin position="1"/>
        <end position="23"/>
    </location>
</feature>
<dbReference type="EMBL" id="JAGEPA010000001">
    <property type="protein sequence ID" value="MBO1427872.1"/>
    <property type="molecule type" value="Genomic_DNA"/>
</dbReference>
<comment type="caution">
    <text evidence="2">The sequence shown here is derived from an EMBL/GenBank/DDBJ whole genome shotgun (WGS) entry which is preliminary data.</text>
</comment>
<name>A0ABS3M8W8_9BRAD</name>
<protein>
    <submittedName>
        <fullName evidence="2">Uncharacterized protein</fullName>
    </submittedName>
</protein>
<dbReference type="RefSeq" id="WP_207829640.1">
    <property type="nucleotide sequence ID" value="NZ_CP088282.1"/>
</dbReference>
<gene>
    <name evidence="2" type="ORF">J4P68_00280</name>
</gene>
<feature type="region of interest" description="Disordered" evidence="1">
    <location>
        <begin position="43"/>
        <end position="69"/>
    </location>
</feature>
<sequence length="167" mass="18487">MTTAFNKLHGAPRATDTDPDESARAMELRKAALGAEFSHASYGNMPNAPAARDIVKRQPRPQDASRRRELGEVEIEVDGGRHRVDVAHDPARGELRIHGATFDTAEIDRTLMRSFEATAAELNRVQGQAEDAPLREALGALLDRILRRHKFTADAVTRQLRHAGYSI</sequence>